<dbReference type="EMBL" id="ATBP01002042">
    <property type="protein sequence ID" value="ETR66351.1"/>
    <property type="molecule type" value="Genomic_DNA"/>
</dbReference>
<comment type="caution">
    <text evidence="1">The sequence shown here is derived from an EMBL/GenBank/DDBJ whole genome shotgun (WGS) entry which is preliminary data.</text>
</comment>
<proteinExistence type="predicted"/>
<dbReference type="AlphaFoldDB" id="A0A1V1NUW1"/>
<accession>A0A1V1NUW1</accession>
<dbReference type="Proteomes" id="UP000189670">
    <property type="component" value="Unassembled WGS sequence"/>
</dbReference>
<reference evidence="2" key="1">
    <citation type="submission" date="2012-11" db="EMBL/GenBank/DDBJ databases">
        <authorList>
            <person name="Lucero-Rivera Y.E."/>
            <person name="Tovar-Ramirez D."/>
        </authorList>
    </citation>
    <scope>NUCLEOTIDE SEQUENCE [LARGE SCALE GENOMIC DNA]</scope>
    <source>
        <strain evidence="2">Araruama</strain>
    </source>
</reference>
<evidence type="ECO:0000313" key="2">
    <source>
        <dbReference type="Proteomes" id="UP000189670"/>
    </source>
</evidence>
<protein>
    <submittedName>
        <fullName evidence="1">Uncharacterized protein</fullName>
    </submittedName>
</protein>
<sequence length="200" mass="22990">MGDPQAKTGIIPVDETKKNKPKTKWHYWFGALIKMLLSAVGLDVKTDHQVMNELPEADVVIINKDKKKWTKEQLKRLPDGINESTASHIILELKYSESLNEDSYCQTCGYYKFYKDSNKLKKDDIDIFIVSSKTPSKKFLESFGYVQTAYSGVYKSQSVLVRIVTLISLNDLSRSSNNIMFKLFASKKREQNAVSKKYKR</sequence>
<evidence type="ECO:0000313" key="1">
    <source>
        <dbReference type="EMBL" id="ETR66351.1"/>
    </source>
</evidence>
<organism evidence="1 2">
    <name type="scientific">Candidatus Magnetoglobus multicellularis str. Araruama</name>
    <dbReference type="NCBI Taxonomy" id="890399"/>
    <lineage>
        <taxon>Bacteria</taxon>
        <taxon>Pseudomonadati</taxon>
        <taxon>Thermodesulfobacteriota</taxon>
        <taxon>Desulfobacteria</taxon>
        <taxon>Desulfobacterales</taxon>
        <taxon>Desulfobacteraceae</taxon>
        <taxon>Candidatus Magnetoglobus</taxon>
    </lineage>
</organism>
<name>A0A1V1NUW1_9BACT</name>
<gene>
    <name evidence="1" type="ORF">OMM_05693</name>
</gene>